<accession>A0A2G8LQY9</accession>
<keyword evidence="1" id="KW-1015">Disulfide bond</keyword>
<dbReference type="Gene3D" id="4.10.400.10">
    <property type="entry name" value="Low-density Lipoprotein Receptor"/>
    <property type="match status" value="1"/>
</dbReference>
<evidence type="ECO:0000313" key="5">
    <source>
        <dbReference type="Proteomes" id="UP000230750"/>
    </source>
</evidence>
<sequence>MNHLQVFAILMSTFVAVALGQNDSLVLRNPRYTFDCSSSFADRLREQGKLFECGVDNLCIDASKDVCDSTVNCDNFIDESDCDDEWLDNCLIDINDIILGIKPFRLFQCTDGMCINECQVCDGVYMDCVDGSDEHPEKCKIESNRPNPQRCANYNRRR</sequence>
<feature type="signal peptide" evidence="3">
    <location>
        <begin position="1"/>
        <end position="20"/>
    </location>
</feature>
<comment type="caution">
    <text evidence="2">Lacks conserved residue(s) required for the propagation of feature annotation.</text>
</comment>
<dbReference type="PROSITE" id="PS50068">
    <property type="entry name" value="LDLRA_2"/>
    <property type="match status" value="1"/>
</dbReference>
<organism evidence="4 5">
    <name type="scientific">Stichopus japonicus</name>
    <name type="common">Sea cucumber</name>
    <dbReference type="NCBI Taxonomy" id="307972"/>
    <lineage>
        <taxon>Eukaryota</taxon>
        <taxon>Metazoa</taxon>
        <taxon>Echinodermata</taxon>
        <taxon>Eleutherozoa</taxon>
        <taxon>Echinozoa</taxon>
        <taxon>Holothuroidea</taxon>
        <taxon>Aspidochirotacea</taxon>
        <taxon>Aspidochirotida</taxon>
        <taxon>Stichopodidae</taxon>
        <taxon>Apostichopus</taxon>
    </lineage>
</organism>
<dbReference type="InterPro" id="IPR002172">
    <property type="entry name" value="LDrepeatLR_classA_rpt"/>
</dbReference>
<keyword evidence="5" id="KW-1185">Reference proteome</keyword>
<dbReference type="Pfam" id="PF00057">
    <property type="entry name" value="Ldl_recept_a"/>
    <property type="match status" value="1"/>
</dbReference>
<evidence type="ECO:0000256" key="2">
    <source>
        <dbReference type="PROSITE-ProRule" id="PRU00124"/>
    </source>
</evidence>
<dbReference type="SUPFAM" id="SSF57424">
    <property type="entry name" value="LDL receptor-like module"/>
    <property type="match status" value="1"/>
</dbReference>
<dbReference type="InterPro" id="IPR036055">
    <property type="entry name" value="LDL_receptor-like_sf"/>
</dbReference>
<reference evidence="4 5" key="1">
    <citation type="journal article" date="2017" name="PLoS Biol.">
        <title>The sea cucumber genome provides insights into morphological evolution and visceral regeneration.</title>
        <authorList>
            <person name="Zhang X."/>
            <person name="Sun L."/>
            <person name="Yuan J."/>
            <person name="Sun Y."/>
            <person name="Gao Y."/>
            <person name="Zhang L."/>
            <person name="Li S."/>
            <person name="Dai H."/>
            <person name="Hamel J.F."/>
            <person name="Liu C."/>
            <person name="Yu Y."/>
            <person name="Liu S."/>
            <person name="Lin W."/>
            <person name="Guo K."/>
            <person name="Jin S."/>
            <person name="Xu P."/>
            <person name="Storey K.B."/>
            <person name="Huan P."/>
            <person name="Zhang T."/>
            <person name="Zhou Y."/>
            <person name="Zhang J."/>
            <person name="Lin C."/>
            <person name="Li X."/>
            <person name="Xing L."/>
            <person name="Huo D."/>
            <person name="Sun M."/>
            <person name="Wang L."/>
            <person name="Mercier A."/>
            <person name="Li F."/>
            <person name="Yang H."/>
            <person name="Xiang J."/>
        </authorList>
    </citation>
    <scope>NUCLEOTIDE SEQUENCE [LARGE SCALE GENOMIC DNA]</scope>
    <source>
        <strain evidence="4">Shaxun</strain>
        <tissue evidence="4">Muscle</tissue>
    </source>
</reference>
<name>A0A2G8LQY9_STIJA</name>
<feature type="chain" id="PRO_5013614163" evidence="3">
    <location>
        <begin position="21"/>
        <end position="158"/>
    </location>
</feature>
<dbReference type="Proteomes" id="UP000230750">
    <property type="component" value="Unassembled WGS sequence"/>
</dbReference>
<keyword evidence="3" id="KW-0732">Signal</keyword>
<gene>
    <name evidence="4" type="ORF">BSL78_00433</name>
</gene>
<dbReference type="CDD" id="cd00112">
    <property type="entry name" value="LDLa"/>
    <property type="match status" value="1"/>
</dbReference>
<evidence type="ECO:0000313" key="4">
    <source>
        <dbReference type="EMBL" id="PIK62641.1"/>
    </source>
</evidence>
<evidence type="ECO:0000256" key="3">
    <source>
        <dbReference type="SAM" id="SignalP"/>
    </source>
</evidence>
<dbReference type="EMBL" id="MRZV01000008">
    <property type="protein sequence ID" value="PIK62641.1"/>
    <property type="molecule type" value="Genomic_DNA"/>
</dbReference>
<proteinExistence type="predicted"/>
<protein>
    <submittedName>
        <fullName evidence="4">Uncharacterized protein</fullName>
    </submittedName>
</protein>
<dbReference type="OrthoDB" id="2019384at2759"/>
<evidence type="ECO:0000256" key="1">
    <source>
        <dbReference type="ARBA" id="ARBA00023157"/>
    </source>
</evidence>
<dbReference type="SMART" id="SM00192">
    <property type="entry name" value="LDLa"/>
    <property type="match status" value="2"/>
</dbReference>
<dbReference type="AlphaFoldDB" id="A0A2G8LQY9"/>
<comment type="caution">
    <text evidence="4">The sequence shown here is derived from an EMBL/GenBank/DDBJ whole genome shotgun (WGS) entry which is preliminary data.</text>
</comment>